<evidence type="ECO:0000256" key="3">
    <source>
        <dbReference type="ARBA" id="ARBA00022827"/>
    </source>
</evidence>
<dbReference type="InterPro" id="IPR004099">
    <property type="entry name" value="Pyr_nucl-diS_OxRdtase_dimer"/>
</dbReference>
<dbReference type="PANTHER" id="PTHR43014">
    <property type="entry name" value="MERCURIC REDUCTASE"/>
    <property type="match status" value="1"/>
</dbReference>
<dbReference type="PANTHER" id="PTHR43014:SF2">
    <property type="entry name" value="MERCURIC REDUCTASE"/>
    <property type="match status" value="1"/>
</dbReference>
<keyword evidence="4" id="KW-0520">NAD</keyword>
<accession>A0A895YD28</accession>
<dbReference type="SUPFAM" id="SSF55424">
    <property type="entry name" value="FAD/NAD-linked reductases, dimerisation (C-terminal) domain"/>
    <property type="match status" value="1"/>
</dbReference>
<dbReference type="Gene3D" id="3.50.50.60">
    <property type="entry name" value="FAD/NAD(P)-binding domain"/>
    <property type="match status" value="2"/>
</dbReference>
<sequence>MADQTGVTDQVDVIVVGLGPAGEMVGGKLAQAGLSVLGIEANLVGGECPYWGCNPSKMMIRAGHVLTEAGRVDQLAGTATVAPSWRPVAARVREEATADWDDTAARNRFEEAGGAFLRGRAELTGPGRVSVAGVEYAATRAVVLAAGTRPAIPPVDGLAETPYWTNREAIEAREVPESLVVLGGGAVGLELAQVYARFGAAVTVVEAHDRLASAEEPEASALLQEALAEEGITVHTAAKVSRISYDGAHFRLECGDDLGVTGQRLLVATGRRPDLAGLQLARVGLDPEAKAVAVDRRMRAGDRLWAVGDITGVGMFTHVAVYQAEIAVRDILGEPGPAADYRAVPRVTFTDPEVGAVGMTEAQARAAGLRVLTGVSQVSQTARGWIHGPGNRGFVKLIADADEEVLVGATAAGPVGGEVLSGLAVAVAGRVPIDTLRHMIYAYPTFHRGVLDAVRDLS</sequence>
<dbReference type="RefSeq" id="WP_239677869.1">
    <property type="nucleotide sequence ID" value="NZ_CP070499.1"/>
</dbReference>
<feature type="binding site" evidence="4">
    <location>
        <position position="57"/>
    </location>
    <ligand>
        <name>FAD</name>
        <dbReference type="ChEBI" id="CHEBI:57692"/>
    </ligand>
</feature>
<feature type="domain" description="Pyridine nucleotide-disulphide oxidoreductase dimerisation" evidence="6">
    <location>
        <begin position="344"/>
        <end position="450"/>
    </location>
</feature>
<dbReference type="AlphaFoldDB" id="A0A895YD28"/>
<dbReference type="Pfam" id="PF02852">
    <property type="entry name" value="Pyr_redox_dim"/>
    <property type="match status" value="1"/>
</dbReference>
<dbReference type="InterPro" id="IPR036188">
    <property type="entry name" value="FAD/NAD-bd_sf"/>
</dbReference>
<dbReference type="PRINTS" id="PR00368">
    <property type="entry name" value="FADPNR"/>
</dbReference>
<feature type="binding site" evidence="4">
    <location>
        <begin position="183"/>
        <end position="190"/>
    </location>
    <ligand>
        <name>NAD(+)</name>
        <dbReference type="ChEBI" id="CHEBI:57540"/>
    </ligand>
</feature>
<evidence type="ECO:0000256" key="2">
    <source>
        <dbReference type="ARBA" id="ARBA00022630"/>
    </source>
</evidence>
<dbReference type="GO" id="GO:0003955">
    <property type="term" value="F:NAD(P)H dehydrogenase (quinone) activity"/>
    <property type="evidence" value="ECO:0007669"/>
    <property type="project" value="TreeGrafter"/>
</dbReference>
<keyword evidence="9" id="KW-1185">Reference proteome</keyword>
<evidence type="ECO:0000256" key="4">
    <source>
        <dbReference type="PIRSR" id="PIRSR000350-3"/>
    </source>
</evidence>
<dbReference type="Gene3D" id="3.30.390.30">
    <property type="match status" value="1"/>
</dbReference>
<feature type="binding site" evidence="4">
    <location>
        <position position="309"/>
    </location>
    <ligand>
        <name>FAD</name>
        <dbReference type="ChEBI" id="CHEBI:57692"/>
    </ligand>
</feature>
<comment type="similarity">
    <text evidence="1">Belongs to the class-I pyridine nucleotide-disulfide oxidoreductase family.</text>
</comment>
<feature type="disulfide bond" description="Redox-active" evidence="5">
    <location>
        <begin position="48"/>
        <end position="53"/>
    </location>
</feature>
<dbReference type="InterPro" id="IPR016156">
    <property type="entry name" value="FAD/NAD-linked_Rdtase_dimer_sf"/>
</dbReference>
<organism evidence="8 9">
    <name type="scientific">Natronosporangium hydrolyticum</name>
    <dbReference type="NCBI Taxonomy" id="2811111"/>
    <lineage>
        <taxon>Bacteria</taxon>
        <taxon>Bacillati</taxon>
        <taxon>Actinomycetota</taxon>
        <taxon>Actinomycetes</taxon>
        <taxon>Micromonosporales</taxon>
        <taxon>Micromonosporaceae</taxon>
        <taxon>Natronosporangium</taxon>
    </lineage>
</organism>
<gene>
    <name evidence="8" type="ORF">JQS43_04905</name>
</gene>
<evidence type="ECO:0000313" key="9">
    <source>
        <dbReference type="Proteomes" id="UP000662857"/>
    </source>
</evidence>
<evidence type="ECO:0000259" key="6">
    <source>
        <dbReference type="Pfam" id="PF02852"/>
    </source>
</evidence>
<dbReference type="SUPFAM" id="SSF51905">
    <property type="entry name" value="FAD/NAD(P)-binding domain"/>
    <property type="match status" value="1"/>
</dbReference>
<dbReference type="EMBL" id="CP070499">
    <property type="protein sequence ID" value="QSB15687.1"/>
    <property type="molecule type" value="Genomic_DNA"/>
</dbReference>
<dbReference type="PRINTS" id="PR00411">
    <property type="entry name" value="PNDRDTASEI"/>
</dbReference>
<comment type="cofactor">
    <cofactor evidence="4">
        <name>FAD</name>
        <dbReference type="ChEBI" id="CHEBI:57692"/>
    </cofactor>
    <text evidence="4">Binds 1 FAD per subunit.</text>
</comment>
<keyword evidence="4" id="KW-0547">Nucleotide-binding</keyword>
<evidence type="ECO:0000313" key="8">
    <source>
        <dbReference type="EMBL" id="QSB15687.1"/>
    </source>
</evidence>
<dbReference type="KEGG" id="nhy:JQS43_04905"/>
<name>A0A895YD28_9ACTN</name>
<feature type="domain" description="FAD/NAD(P)-binding" evidence="7">
    <location>
        <begin position="12"/>
        <end position="324"/>
    </location>
</feature>
<protein>
    <submittedName>
        <fullName evidence="8">NAD(P)/FAD-dependent oxidoreductase</fullName>
    </submittedName>
</protein>
<feature type="binding site" evidence="4">
    <location>
        <position position="270"/>
    </location>
    <ligand>
        <name>NAD(+)</name>
        <dbReference type="ChEBI" id="CHEBI:57540"/>
    </ligand>
</feature>
<dbReference type="Proteomes" id="UP000662857">
    <property type="component" value="Chromosome"/>
</dbReference>
<evidence type="ECO:0000259" key="7">
    <source>
        <dbReference type="Pfam" id="PF07992"/>
    </source>
</evidence>
<keyword evidence="3 4" id="KW-0274">FAD</keyword>
<evidence type="ECO:0000256" key="1">
    <source>
        <dbReference type="ARBA" id="ARBA00007532"/>
    </source>
</evidence>
<keyword evidence="2" id="KW-0285">Flavoprotein</keyword>
<dbReference type="PIRSF" id="PIRSF000350">
    <property type="entry name" value="Mercury_reductase_MerA"/>
    <property type="match status" value="1"/>
</dbReference>
<reference evidence="8" key="1">
    <citation type="submission" date="2021-02" db="EMBL/GenBank/DDBJ databases">
        <title>Natrosporangium hydrolyticum gen. nov., sp. nov, a haloalkaliphilic actinobacterium from a soda solonchak soil.</title>
        <authorList>
            <person name="Sorokin D.Y."/>
            <person name="Khijniak T.V."/>
            <person name="Zakharycheva A.P."/>
            <person name="Boueva O.V."/>
            <person name="Ariskina E.V."/>
            <person name="Hahnke R.L."/>
            <person name="Bunk B."/>
            <person name="Sproer C."/>
            <person name="Schumann P."/>
            <person name="Evtushenko L.I."/>
            <person name="Kublanov I.V."/>
        </authorList>
    </citation>
    <scope>NUCLEOTIDE SEQUENCE</scope>
    <source>
        <strain evidence="8">DSM 106523</strain>
    </source>
</reference>
<dbReference type="Pfam" id="PF07992">
    <property type="entry name" value="Pyr_redox_2"/>
    <property type="match status" value="1"/>
</dbReference>
<feature type="binding site" evidence="4">
    <location>
        <begin position="315"/>
        <end position="318"/>
    </location>
    <ligand>
        <name>FAD</name>
        <dbReference type="ChEBI" id="CHEBI:57692"/>
    </ligand>
</feature>
<feature type="binding site" evidence="4">
    <location>
        <position position="206"/>
    </location>
    <ligand>
        <name>NAD(+)</name>
        <dbReference type="ChEBI" id="CHEBI:57540"/>
    </ligand>
</feature>
<dbReference type="InterPro" id="IPR023753">
    <property type="entry name" value="FAD/NAD-binding_dom"/>
</dbReference>
<dbReference type="InterPro" id="IPR001100">
    <property type="entry name" value="Pyr_nuc-diS_OxRdtase"/>
</dbReference>
<proteinExistence type="inferred from homology"/>
<dbReference type="GO" id="GO:0050660">
    <property type="term" value="F:flavin adenine dinucleotide binding"/>
    <property type="evidence" value="ECO:0007669"/>
    <property type="project" value="TreeGrafter"/>
</dbReference>
<evidence type="ECO:0000256" key="5">
    <source>
        <dbReference type="PIRSR" id="PIRSR000350-4"/>
    </source>
</evidence>